<organism evidence="1 2">
    <name type="scientific">Pyrrhoderma noxium</name>
    <dbReference type="NCBI Taxonomy" id="2282107"/>
    <lineage>
        <taxon>Eukaryota</taxon>
        <taxon>Fungi</taxon>
        <taxon>Dikarya</taxon>
        <taxon>Basidiomycota</taxon>
        <taxon>Agaricomycotina</taxon>
        <taxon>Agaricomycetes</taxon>
        <taxon>Hymenochaetales</taxon>
        <taxon>Hymenochaetaceae</taxon>
        <taxon>Pyrrhoderma</taxon>
    </lineage>
</organism>
<sequence>MRRFRAAPAVVVELTLASESLRLRMGALGSEGAVTIRGDRDVPVLPIETLDVVEAVDIFLDLAIESREVILSLGVLNPDVESSFGLDSDTFEREEVERTGEGGGRNVCCVVDEGTVFAVFRQIVDA</sequence>
<gene>
    <name evidence="1" type="ORF">PNOK_0975200</name>
</gene>
<comment type="caution">
    <text evidence="1">The sequence shown here is derived from an EMBL/GenBank/DDBJ whole genome shotgun (WGS) entry which is preliminary data.</text>
</comment>
<name>A0A286U531_9AGAM</name>
<dbReference type="Proteomes" id="UP000217199">
    <property type="component" value="Unassembled WGS sequence"/>
</dbReference>
<keyword evidence="2" id="KW-1185">Reference proteome</keyword>
<accession>A0A286U531</accession>
<proteinExistence type="predicted"/>
<protein>
    <submittedName>
        <fullName evidence="1">Uncharacterized protein</fullName>
    </submittedName>
</protein>
<evidence type="ECO:0000313" key="2">
    <source>
        <dbReference type="Proteomes" id="UP000217199"/>
    </source>
</evidence>
<evidence type="ECO:0000313" key="1">
    <source>
        <dbReference type="EMBL" id="PAV14674.1"/>
    </source>
</evidence>
<dbReference type="AlphaFoldDB" id="A0A286U531"/>
<dbReference type="EMBL" id="NBII01000012">
    <property type="protein sequence ID" value="PAV14674.1"/>
    <property type="molecule type" value="Genomic_DNA"/>
</dbReference>
<reference evidence="1 2" key="1">
    <citation type="journal article" date="2017" name="Mol. Ecol.">
        <title>Comparative and population genomic landscape of Phellinus noxius: A hypervariable fungus causing root rot in trees.</title>
        <authorList>
            <person name="Chung C.L."/>
            <person name="Lee T.J."/>
            <person name="Akiba M."/>
            <person name="Lee H.H."/>
            <person name="Kuo T.H."/>
            <person name="Liu D."/>
            <person name="Ke H.M."/>
            <person name="Yokoi T."/>
            <person name="Roa M.B."/>
            <person name="Lu M.J."/>
            <person name="Chang Y.Y."/>
            <person name="Ann P.J."/>
            <person name="Tsai J.N."/>
            <person name="Chen C.Y."/>
            <person name="Tzean S.S."/>
            <person name="Ota Y."/>
            <person name="Hattori T."/>
            <person name="Sahashi N."/>
            <person name="Liou R.F."/>
            <person name="Kikuchi T."/>
            <person name="Tsai I.J."/>
        </authorList>
    </citation>
    <scope>NUCLEOTIDE SEQUENCE [LARGE SCALE GENOMIC DNA]</scope>
    <source>
        <strain evidence="1 2">FFPRI411160</strain>
    </source>
</reference>
<dbReference type="InParanoid" id="A0A286U531"/>